<evidence type="ECO:0008006" key="3">
    <source>
        <dbReference type="Google" id="ProtNLM"/>
    </source>
</evidence>
<reference evidence="2" key="1">
    <citation type="submission" date="2017-09" db="EMBL/GenBank/DDBJ databases">
        <authorList>
            <person name="Regsiter A."/>
            <person name="William W."/>
        </authorList>
    </citation>
    <scope>NUCLEOTIDE SEQUENCE [LARGE SCALE GENOMIC DNA]</scope>
    <source>
        <strain evidence="2">500-1</strain>
    </source>
</reference>
<sequence>MLESINFQELFADLGLDSTIKGGNLVCPFCGKHAFRGYHDNGVARCHACEWAGNAINLVKEVEGVDSVKAAEAYANLIHIEDNERHSLNKATRKLADDRDFLAQARAYFAFYKSARMGAPYYQQQSGYSRSHFTKVLNGQPDKVSAKSWKEIVAFLRRTINVGQLRKDMMMGSQYWKECIKDEALLRESVDKFR</sequence>
<dbReference type="InterPro" id="IPR036977">
    <property type="entry name" value="DNA_primase_Znf_CHC2"/>
</dbReference>
<proteinExistence type="predicted"/>
<dbReference type="SUPFAM" id="SSF57783">
    <property type="entry name" value="Zinc beta-ribbon"/>
    <property type="match status" value="1"/>
</dbReference>
<gene>
    <name evidence="1" type="ORF">DPRO_2939</name>
</gene>
<dbReference type="GO" id="GO:0008270">
    <property type="term" value="F:zinc ion binding"/>
    <property type="evidence" value="ECO:0007669"/>
    <property type="project" value="InterPro"/>
</dbReference>
<dbReference type="Proteomes" id="UP000219215">
    <property type="component" value="Chromosome DPRO"/>
</dbReference>
<dbReference type="Gene3D" id="3.90.580.10">
    <property type="entry name" value="Zinc finger, CHC2-type domain"/>
    <property type="match status" value="1"/>
</dbReference>
<dbReference type="AlphaFoldDB" id="A0A2C8FBM3"/>
<organism evidence="1 2">
    <name type="scientific">Pseudodesulfovibrio profundus</name>
    <dbReference type="NCBI Taxonomy" id="57320"/>
    <lineage>
        <taxon>Bacteria</taxon>
        <taxon>Pseudomonadati</taxon>
        <taxon>Thermodesulfobacteriota</taxon>
        <taxon>Desulfovibrionia</taxon>
        <taxon>Desulfovibrionales</taxon>
        <taxon>Desulfovibrionaceae</taxon>
    </lineage>
</organism>
<name>A0A2C8FBM3_9BACT</name>
<dbReference type="OrthoDB" id="5456193at2"/>
<evidence type="ECO:0000313" key="2">
    <source>
        <dbReference type="Proteomes" id="UP000219215"/>
    </source>
</evidence>
<keyword evidence="2" id="KW-1185">Reference proteome</keyword>
<dbReference type="GO" id="GO:0006260">
    <property type="term" value="P:DNA replication"/>
    <property type="evidence" value="ECO:0007669"/>
    <property type="project" value="InterPro"/>
</dbReference>
<evidence type="ECO:0000313" key="1">
    <source>
        <dbReference type="EMBL" id="SOB59849.1"/>
    </source>
</evidence>
<dbReference type="EMBL" id="LT907975">
    <property type="protein sequence ID" value="SOB59849.1"/>
    <property type="molecule type" value="Genomic_DNA"/>
</dbReference>
<protein>
    <recommendedName>
        <fullName evidence="3">Zinc finger CHC2-type domain-containing protein</fullName>
    </recommendedName>
</protein>
<accession>A0A2C8FBM3</accession>
<dbReference type="KEGG" id="pprf:DPRO_2939"/>
<dbReference type="RefSeq" id="WP_097012658.1">
    <property type="nucleotide sequence ID" value="NZ_LT907975.1"/>
</dbReference>
<dbReference type="GO" id="GO:0003677">
    <property type="term" value="F:DNA binding"/>
    <property type="evidence" value="ECO:0007669"/>
    <property type="project" value="InterPro"/>
</dbReference>